<evidence type="ECO:0000259" key="2">
    <source>
        <dbReference type="Pfam" id="PF00135"/>
    </source>
</evidence>
<feature type="domain" description="Carboxylesterase type B" evidence="2">
    <location>
        <begin position="33"/>
        <end position="286"/>
    </location>
</feature>
<evidence type="ECO:0000256" key="1">
    <source>
        <dbReference type="ARBA" id="ARBA00023180"/>
    </source>
</evidence>
<comment type="caution">
    <text evidence="3">The sequence shown here is derived from an EMBL/GenBank/DDBJ whole genome shotgun (WGS) entry which is preliminary data.</text>
</comment>
<dbReference type="InterPro" id="IPR050309">
    <property type="entry name" value="Type-B_Carboxylest/Lipase"/>
</dbReference>
<sequence>MKKRRKRKLYTLLMKHLYQQRNIPYQGRKLSYNSDPYTLVTSGNFNKVPYITGSNLLEGRFFAGSDDYKPASVATWSKTSHLKLTRLPMTGRSRFESQSAMNQSSYWEPINNDFERLVPLELGLTKGSQQSQEVANKIKQFYFDNETLSFSSRDRYIDLITDEMFVCGIHLTVKAQSASYDNIYNYKFTFNSKFPLSCFLYYLMYSLYHHSCSENFIQNPVSPCDSMLVSNIIPTVSMFLIPGNVPSPGDESVTWTQASSSYLYYLQINDTLTLQTDLEEKRMAFWEDIYKTFRFDEVSDYHIGRNGRVITDMDCVIENIIS</sequence>
<dbReference type="Proteomes" id="UP001153148">
    <property type="component" value="Unassembled WGS sequence"/>
</dbReference>
<dbReference type="Pfam" id="PF00135">
    <property type="entry name" value="COesterase"/>
    <property type="match status" value="1"/>
</dbReference>
<organism evidence="3 4">
    <name type="scientific">Timema podura</name>
    <name type="common">Walking stick</name>
    <dbReference type="NCBI Taxonomy" id="61482"/>
    <lineage>
        <taxon>Eukaryota</taxon>
        <taxon>Metazoa</taxon>
        <taxon>Ecdysozoa</taxon>
        <taxon>Arthropoda</taxon>
        <taxon>Hexapoda</taxon>
        <taxon>Insecta</taxon>
        <taxon>Pterygota</taxon>
        <taxon>Neoptera</taxon>
        <taxon>Polyneoptera</taxon>
        <taxon>Phasmatodea</taxon>
        <taxon>Timematodea</taxon>
        <taxon>Timematoidea</taxon>
        <taxon>Timematidae</taxon>
        <taxon>Timema</taxon>
    </lineage>
</organism>
<evidence type="ECO:0000313" key="3">
    <source>
        <dbReference type="EMBL" id="CAG2055566.1"/>
    </source>
</evidence>
<dbReference type="InterPro" id="IPR002018">
    <property type="entry name" value="CarbesteraseB"/>
</dbReference>
<dbReference type="EMBL" id="CAJPIN010002636">
    <property type="protein sequence ID" value="CAG2055566.1"/>
    <property type="molecule type" value="Genomic_DNA"/>
</dbReference>
<gene>
    <name evidence="3" type="ORF">TPAB3V08_LOCUS2569</name>
</gene>
<reference evidence="3" key="1">
    <citation type="submission" date="2021-03" db="EMBL/GenBank/DDBJ databases">
        <authorList>
            <person name="Tran Van P."/>
        </authorList>
    </citation>
    <scope>NUCLEOTIDE SEQUENCE</scope>
</reference>
<dbReference type="Gene3D" id="3.40.50.1820">
    <property type="entry name" value="alpha/beta hydrolase"/>
    <property type="match status" value="1"/>
</dbReference>
<name>A0ABN7NI62_TIMPD</name>
<dbReference type="PANTHER" id="PTHR11559">
    <property type="entry name" value="CARBOXYLESTERASE"/>
    <property type="match status" value="1"/>
</dbReference>
<keyword evidence="4" id="KW-1185">Reference proteome</keyword>
<accession>A0ABN7NI62</accession>
<evidence type="ECO:0000313" key="4">
    <source>
        <dbReference type="Proteomes" id="UP001153148"/>
    </source>
</evidence>
<dbReference type="InterPro" id="IPR029058">
    <property type="entry name" value="AB_hydrolase_fold"/>
</dbReference>
<keyword evidence="1" id="KW-0325">Glycoprotein</keyword>
<protein>
    <recommendedName>
        <fullName evidence="2">Carboxylesterase type B domain-containing protein</fullName>
    </recommendedName>
</protein>
<proteinExistence type="predicted"/>
<dbReference type="SUPFAM" id="SSF53474">
    <property type="entry name" value="alpha/beta-Hydrolases"/>
    <property type="match status" value="1"/>
</dbReference>